<keyword evidence="3" id="KW-1003">Cell membrane</keyword>
<keyword evidence="6 9" id="KW-1133">Transmembrane helix</keyword>
<accession>A0A2G9RA96</accession>
<dbReference type="GO" id="GO:1902742">
    <property type="term" value="P:apoptotic process involved in development"/>
    <property type="evidence" value="ECO:0007669"/>
    <property type="project" value="TreeGrafter"/>
</dbReference>
<evidence type="ECO:0000256" key="2">
    <source>
        <dbReference type="ARBA" id="ARBA00008789"/>
    </source>
</evidence>
<feature type="transmembrane region" description="Helical" evidence="9">
    <location>
        <begin position="68"/>
        <end position="87"/>
    </location>
</feature>
<evidence type="ECO:0000256" key="9">
    <source>
        <dbReference type="RuleBase" id="RU910716"/>
    </source>
</evidence>
<keyword evidence="7 9" id="KW-0472">Membrane</keyword>
<gene>
    <name evidence="10" type="ORF">AB205_0200920</name>
</gene>
<evidence type="ECO:0000256" key="4">
    <source>
        <dbReference type="ARBA" id="ARBA00022692"/>
    </source>
</evidence>
<sequence>MMRLVETFLENTPQLILVLYIIIKTETILIYHITLSFICISWAILDYHQSLRLFLKDKEKLNLLSSGIYFLWNFCLISSRILCITLFTITFDWMIALHFVAVWFVFFLWAFLQKTKFMKRKFLEPFYRATVAVILYFSWFNIADGRTVCRCIIYHVFITIDSLGLLLLWYFWRFPSFMDKYESLIIGTAVCLTGLGLVIRLIYYRCVHPNVIRKTKKCYDETDGKVGEGAYRMFTPTLKKKSWKQNDRMVHLAQQIY</sequence>
<feature type="non-terminal residue" evidence="10">
    <location>
        <position position="257"/>
    </location>
</feature>
<evidence type="ECO:0000256" key="8">
    <source>
        <dbReference type="ARBA" id="ARBA00024479"/>
    </source>
</evidence>
<evidence type="ECO:0000256" key="5">
    <source>
        <dbReference type="ARBA" id="ARBA00022703"/>
    </source>
</evidence>
<feature type="transmembrane region" description="Helical" evidence="9">
    <location>
        <begin position="29"/>
        <end position="47"/>
    </location>
</feature>
<keyword evidence="5" id="KW-0053">Apoptosis</keyword>
<dbReference type="EMBL" id="KV959296">
    <property type="protein sequence ID" value="PIO24705.1"/>
    <property type="molecule type" value="Genomic_DNA"/>
</dbReference>
<comment type="catalytic activity">
    <reaction evidence="8">
        <text>a 1,2-diacyl-sn-glycero-3-phospho-L-serine(in) = a 1,2-diacyl-sn-glycero-3-phospho-L-serine(out)</text>
        <dbReference type="Rhea" id="RHEA:38663"/>
        <dbReference type="ChEBI" id="CHEBI:57262"/>
    </reaction>
</comment>
<dbReference type="GO" id="GO:0043652">
    <property type="term" value="P:engulfment of apoptotic cell"/>
    <property type="evidence" value="ECO:0007669"/>
    <property type="project" value="TreeGrafter"/>
</dbReference>
<dbReference type="PANTHER" id="PTHR16024">
    <property type="entry name" value="XK-RELATED PROTEIN"/>
    <property type="match status" value="1"/>
</dbReference>
<proteinExistence type="inferred from homology"/>
<organism evidence="10">
    <name type="scientific">Aquarana catesbeiana</name>
    <name type="common">American bullfrog</name>
    <name type="synonym">Rana catesbeiana</name>
    <dbReference type="NCBI Taxonomy" id="8400"/>
    <lineage>
        <taxon>Eukaryota</taxon>
        <taxon>Metazoa</taxon>
        <taxon>Chordata</taxon>
        <taxon>Craniata</taxon>
        <taxon>Vertebrata</taxon>
        <taxon>Euteleostomi</taxon>
        <taxon>Amphibia</taxon>
        <taxon>Batrachia</taxon>
        <taxon>Anura</taxon>
        <taxon>Neobatrachia</taxon>
        <taxon>Ranoidea</taxon>
        <taxon>Ranidae</taxon>
        <taxon>Aquarana</taxon>
    </lineage>
</organism>
<evidence type="ECO:0000256" key="7">
    <source>
        <dbReference type="ARBA" id="ARBA00023136"/>
    </source>
</evidence>
<dbReference type="Pfam" id="PF09815">
    <property type="entry name" value="XK-related"/>
    <property type="match status" value="1"/>
</dbReference>
<dbReference type="GO" id="GO:0005886">
    <property type="term" value="C:plasma membrane"/>
    <property type="evidence" value="ECO:0007669"/>
    <property type="project" value="UniProtKB-SubCell"/>
</dbReference>
<evidence type="ECO:0000256" key="6">
    <source>
        <dbReference type="ARBA" id="ARBA00022989"/>
    </source>
</evidence>
<evidence type="ECO:0000256" key="3">
    <source>
        <dbReference type="ARBA" id="ARBA00022475"/>
    </source>
</evidence>
<dbReference type="InterPro" id="IPR050895">
    <property type="entry name" value="XK-related_scramblase"/>
</dbReference>
<keyword evidence="4 9" id="KW-0812">Transmembrane</keyword>
<feature type="transmembrane region" description="Helical" evidence="9">
    <location>
        <begin position="93"/>
        <end position="112"/>
    </location>
</feature>
<feature type="transmembrane region" description="Helical" evidence="9">
    <location>
        <begin position="124"/>
        <end position="140"/>
    </location>
</feature>
<dbReference type="GO" id="GO:0070782">
    <property type="term" value="P:phosphatidylserine exposure on apoptotic cell surface"/>
    <property type="evidence" value="ECO:0007669"/>
    <property type="project" value="TreeGrafter"/>
</dbReference>
<name>A0A2G9RA96_AQUCT</name>
<dbReference type="AlphaFoldDB" id="A0A2G9RA96"/>
<dbReference type="InterPro" id="IPR018629">
    <property type="entry name" value="XK-rel"/>
</dbReference>
<comment type="similarity">
    <text evidence="2 9">Belongs to the XK family.</text>
</comment>
<feature type="transmembrane region" description="Helical" evidence="9">
    <location>
        <begin position="152"/>
        <end position="172"/>
    </location>
</feature>
<dbReference type="PANTHER" id="PTHR16024:SF8">
    <property type="entry name" value="XK-RELATED PROTEIN 8"/>
    <property type="match status" value="1"/>
</dbReference>
<feature type="transmembrane region" description="Helical" evidence="9">
    <location>
        <begin position="184"/>
        <end position="204"/>
    </location>
</feature>
<comment type="subcellular location">
    <subcellularLocation>
        <location evidence="1">Cell membrane</location>
        <topology evidence="1">Multi-pass membrane protein</topology>
    </subcellularLocation>
    <subcellularLocation>
        <location evidence="9">Membrane</location>
        <topology evidence="9">Multi-pass membrane protein</topology>
    </subcellularLocation>
</comment>
<evidence type="ECO:0000256" key="1">
    <source>
        <dbReference type="ARBA" id="ARBA00004651"/>
    </source>
</evidence>
<reference evidence="10" key="1">
    <citation type="submission" date="2017-08" db="EMBL/GenBank/DDBJ databases">
        <title>Assembly of the North American Bullfrog Genome.</title>
        <authorList>
            <person name="Warren R.L."/>
            <person name="Vandervalk B.P."/>
            <person name="Kucuk E."/>
            <person name="Birol I."/>
            <person name="Helbing C."/>
            <person name="Pandoh P."/>
            <person name="Behsaz B."/>
            <person name="Mohamadi H."/>
            <person name="Chu J."/>
            <person name="Jackman S."/>
            <person name="Hammond S.A."/>
            <person name="Veldhoen N."/>
            <person name="Kirk H."/>
            <person name="Zhao Y."/>
            <person name="Coope R."/>
            <person name="Pleasance S."/>
            <person name="Moore R."/>
            <person name="Holt R."/>
        </authorList>
    </citation>
    <scope>NUCLEOTIDE SEQUENCE</scope>
    <source>
        <strain evidence="10">Bruno</strain>
        <tissue evidence="10">Liver</tissue>
    </source>
</reference>
<evidence type="ECO:0000313" key="10">
    <source>
        <dbReference type="EMBL" id="PIO24705.1"/>
    </source>
</evidence>
<protein>
    <recommendedName>
        <fullName evidence="9">XK-related protein</fullName>
    </recommendedName>
</protein>
<dbReference type="OrthoDB" id="6136301at2759"/>